<dbReference type="Proteomes" id="UP001629113">
    <property type="component" value="Unassembled WGS sequence"/>
</dbReference>
<dbReference type="InterPro" id="IPR001138">
    <property type="entry name" value="Zn2Cys6_DnaBD"/>
</dbReference>
<feature type="compositionally biased region" description="Polar residues" evidence="2">
    <location>
        <begin position="69"/>
        <end position="88"/>
    </location>
</feature>
<keyword evidence="1" id="KW-0539">Nucleus</keyword>
<proteinExistence type="predicted"/>
<reference evidence="4 5" key="1">
    <citation type="submission" date="2024-06" db="EMBL/GenBank/DDBJ databases">
        <title>Complete genome of Phlyctema vagabunda strain 19-DSS-EL-015.</title>
        <authorList>
            <person name="Fiorenzani C."/>
        </authorList>
    </citation>
    <scope>NUCLEOTIDE SEQUENCE [LARGE SCALE GENOMIC DNA]</scope>
    <source>
        <strain evidence="4 5">19-DSS-EL-015</strain>
    </source>
</reference>
<dbReference type="InterPro" id="IPR021858">
    <property type="entry name" value="Fun_TF"/>
</dbReference>
<dbReference type="PANTHER" id="PTHR47784">
    <property type="entry name" value="STEROL UPTAKE CONTROL PROTEIN 2"/>
    <property type="match status" value="1"/>
</dbReference>
<dbReference type="Pfam" id="PF11951">
    <property type="entry name" value="Fungal_trans_2"/>
    <property type="match status" value="1"/>
</dbReference>
<name>A0ABR4PG07_9HELO</name>
<feature type="region of interest" description="Disordered" evidence="2">
    <location>
        <begin position="66"/>
        <end position="88"/>
    </location>
</feature>
<dbReference type="PROSITE" id="PS50048">
    <property type="entry name" value="ZN2_CY6_FUNGAL_2"/>
    <property type="match status" value="1"/>
</dbReference>
<dbReference type="Pfam" id="PF00172">
    <property type="entry name" value="Zn_clus"/>
    <property type="match status" value="1"/>
</dbReference>
<dbReference type="PROSITE" id="PS00463">
    <property type="entry name" value="ZN2_CY6_FUNGAL_1"/>
    <property type="match status" value="1"/>
</dbReference>
<accession>A0ABR4PG07</accession>
<dbReference type="CDD" id="cd00067">
    <property type="entry name" value="GAL4"/>
    <property type="match status" value="1"/>
</dbReference>
<dbReference type="InterPro" id="IPR053157">
    <property type="entry name" value="Sterol_Uptake_Regulator"/>
</dbReference>
<feature type="domain" description="Zn(2)-C6 fungal-type" evidence="3">
    <location>
        <begin position="34"/>
        <end position="64"/>
    </location>
</feature>
<dbReference type="EMBL" id="JBFCZG010000005">
    <property type="protein sequence ID" value="KAL3422276.1"/>
    <property type="molecule type" value="Genomic_DNA"/>
</dbReference>
<evidence type="ECO:0000256" key="2">
    <source>
        <dbReference type="SAM" id="MobiDB-lite"/>
    </source>
</evidence>
<comment type="caution">
    <text evidence="4">The sequence shown here is derived from an EMBL/GenBank/DDBJ whole genome shotgun (WGS) entry which is preliminary data.</text>
</comment>
<dbReference type="InterPro" id="IPR036864">
    <property type="entry name" value="Zn2-C6_fun-type_DNA-bd_sf"/>
</dbReference>
<sequence length="399" mass="44324">MASPILSLYHADATGMLNSRVLGHRRPHNKTRKGCYRCKARKVKCDEVKPQCIRCARSSTACSYPALTKPTSTNSGGSRSPLTAQTPNLRVKSSPASTIIINPSPPGLINTDLSSQQYMEDLELMHFYTEQTSSSFSSTRERQHIWQTVVPRIAFSQKSLLNGLLSLAALQLSELQPHRRKALKATSIRYHDIALLDFVAQTGDINSQNCAACFVFSAIFVCHAWASSAGNNTLFFLESPTAIKNDTPVELTQLIRGIFPMLCPSLKTIEPDDIKILLEMWLPGVERGKSMLPEDRARLISISHIWNSNPLEYEIDELETLNEALSQLEETLDSTTIPNEGLCTVMATLAWPADLSESFFTMVGNKRPAALIVLAHYCILLGKIEARCWWLRGISLCAL</sequence>
<evidence type="ECO:0000259" key="3">
    <source>
        <dbReference type="PROSITE" id="PS50048"/>
    </source>
</evidence>
<keyword evidence="5" id="KW-1185">Reference proteome</keyword>
<protein>
    <submittedName>
        <fullName evidence="4">Sterol uptake control protein 2-like protein 3</fullName>
    </submittedName>
</protein>
<evidence type="ECO:0000313" key="5">
    <source>
        <dbReference type="Proteomes" id="UP001629113"/>
    </source>
</evidence>
<dbReference type="SMART" id="SM00066">
    <property type="entry name" value="GAL4"/>
    <property type="match status" value="1"/>
</dbReference>
<dbReference type="Gene3D" id="4.10.240.10">
    <property type="entry name" value="Zn(2)-C6 fungal-type DNA-binding domain"/>
    <property type="match status" value="1"/>
</dbReference>
<gene>
    <name evidence="4" type="ORF">PVAG01_06432</name>
</gene>
<evidence type="ECO:0000256" key="1">
    <source>
        <dbReference type="ARBA" id="ARBA00023242"/>
    </source>
</evidence>
<dbReference type="PANTHER" id="PTHR47784:SF5">
    <property type="entry name" value="STEROL UPTAKE CONTROL PROTEIN 2"/>
    <property type="match status" value="1"/>
</dbReference>
<dbReference type="SUPFAM" id="SSF57701">
    <property type="entry name" value="Zn2/Cys6 DNA-binding domain"/>
    <property type="match status" value="1"/>
</dbReference>
<organism evidence="4 5">
    <name type="scientific">Phlyctema vagabunda</name>
    <dbReference type="NCBI Taxonomy" id="108571"/>
    <lineage>
        <taxon>Eukaryota</taxon>
        <taxon>Fungi</taxon>
        <taxon>Dikarya</taxon>
        <taxon>Ascomycota</taxon>
        <taxon>Pezizomycotina</taxon>
        <taxon>Leotiomycetes</taxon>
        <taxon>Helotiales</taxon>
        <taxon>Dermateaceae</taxon>
        <taxon>Phlyctema</taxon>
    </lineage>
</organism>
<evidence type="ECO:0000313" key="4">
    <source>
        <dbReference type="EMBL" id="KAL3422276.1"/>
    </source>
</evidence>